<dbReference type="Pfam" id="PF10099">
    <property type="entry name" value="RskA_C"/>
    <property type="match status" value="1"/>
</dbReference>
<evidence type="ECO:0000256" key="1">
    <source>
        <dbReference type="SAM" id="Phobius"/>
    </source>
</evidence>
<protein>
    <recommendedName>
        <fullName evidence="2">Anti-sigma K factor RskA C-terminal domain-containing protein</fullName>
    </recommendedName>
</protein>
<proteinExistence type="predicted"/>
<dbReference type="PANTHER" id="PTHR37461">
    <property type="entry name" value="ANTI-SIGMA-K FACTOR RSKA"/>
    <property type="match status" value="1"/>
</dbReference>
<name>A0ABP8M2R8_9BACT</name>
<reference evidence="4" key="1">
    <citation type="journal article" date="2019" name="Int. J. Syst. Evol. Microbiol.">
        <title>The Global Catalogue of Microorganisms (GCM) 10K type strain sequencing project: providing services to taxonomists for standard genome sequencing and annotation.</title>
        <authorList>
            <consortium name="The Broad Institute Genomics Platform"/>
            <consortium name="The Broad Institute Genome Sequencing Center for Infectious Disease"/>
            <person name="Wu L."/>
            <person name="Ma J."/>
        </authorList>
    </citation>
    <scope>NUCLEOTIDE SEQUENCE [LARGE SCALE GENOMIC DNA]</scope>
    <source>
        <strain evidence="4">JCM 31920</strain>
    </source>
</reference>
<organism evidence="3 4">
    <name type="scientific">Ravibacter arvi</name>
    <dbReference type="NCBI Taxonomy" id="2051041"/>
    <lineage>
        <taxon>Bacteria</taxon>
        <taxon>Pseudomonadati</taxon>
        <taxon>Bacteroidota</taxon>
        <taxon>Cytophagia</taxon>
        <taxon>Cytophagales</taxon>
        <taxon>Spirosomataceae</taxon>
        <taxon>Ravibacter</taxon>
    </lineage>
</organism>
<comment type="caution">
    <text evidence="3">The sequence shown here is derived from an EMBL/GenBank/DDBJ whole genome shotgun (WGS) entry which is preliminary data.</text>
</comment>
<dbReference type="InterPro" id="IPR018764">
    <property type="entry name" value="RskA_C"/>
</dbReference>
<sequence length="267" mass="29812">MDIKAYIASGIVESYVLGLTDREETVRFEQYMQEFPELRQAVADFSVLLEAHSRDQAVPPPPSVKEKIKETLRDEFDSRPAASTEKQVTKPPVLIRLQHLRNAAAAFLVAGSLGLAYFYYQQSRLFKTRYEALLSEQQQLVANRALLNRKVGALEESLRLVNNPGVRAVTLKGVKGKEQALAVVYWDTQSKDVYLMPTRLENKEAGKQFQLWAIVDGKPVDAGVFGTCDGFCKMKNIPRAQAFAVTLEKQGGSLTPDLNALFVMGEI</sequence>
<gene>
    <name evidence="3" type="ORF">GCM10023091_28310</name>
</gene>
<keyword evidence="4" id="KW-1185">Reference proteome</keyword>
<keyword evidence="1" id="KW-1133">Transmembrane helix</keyword>
<feature type="domain" description="Anti-sigma K factor RskA C-terminal" evidence="2">
    <location>
        <begin position="103"/>
        <end position="256"/>
    </location>
</feature>
<evidence type="ECO:0000313" key="4">
    <source>
        <dbReference type="Proteomes" id="UP001501508"/>
    </source>
</evidence>
<dbReference type="EMBL" id="BAABEY010000026">
    <property type="protein sequence ID" value="GAA4442100.1"/>
    <property type="molecule type" value="Genomic_DNA"/>
</dbReference>
<dbReference type="InterPro" id="IPR051474">
    <property type="entry name" value="Anti-sigma-K/W_factor"/>
</dbReference>
<evidence type="ECO:0000313" key="3">
    <source>
        <dbReference type="EMBL" id="GAA4442100.1"/>
    </source>
</evidence>
<evidence type="ECO:0000259" key="2">
    <source>
        <dbReference type="Pfam" id="PF10099"/>
    </source>
</evidence>
<feature type="transmembrane region" description="Helical" evidence="1">
    <location>
        <begin position="100"/>
        <end position="120"/>
    </location>
</feature>
<dbReference type="PANTHER" id="PTHR37461:SF1">
    <property type="entry name" value="ANTI-SIGMA-K FACTOR RSKA"/>
    <property type="match status" value="1"/>
</dbReference>
<keyword evidence="1" id="KW-0812">Transmembrane</keyword>
<dbReference type="RefSeq" id="WP_345030279.1">
    <property type="nucleotide sequence ID" value="NZ_BAABEY010000026.1"/>
</dbReference>
<keyword evidence="1" id="KW-0472">Membrane</keyword>
<dbReference type="Proteomes" id="UP001501508">
    <property type="component" value="Unassembled WGS sequence"/>
</dbReference>
<accession>A0ABP8M2R8</accession>